<dbReference type="Proteomes" id="UP000591844">
    <property type="component" value="Unassembled WGS sequence"/>
</dbReference>
<gene>
    <name evidence="1" type="ORF">C5469_11800</name>
</gene>
<proteinExistence type="predicted"/>
<accession>A0A7X5QE87</accession>
<reference evidence="1 2" key="1">
    <citation type="submission" date="2018-02" db="EMBL/GenBank/DDBJ databases">
        <authorList>
            <person name="Machado R.A."/>
        </authorList>
    </citation>
    <scope>NUCLEOTIDE SEQUENCE [LARGE SCALE GENOMIC DNA]</scope>
    <source>
        <strain evidence="1 2">DSM 19724</strain>
    </source>
</reference>
<keyword evidence="2" id="KW-1185">Reference proteome</keyword>
<sequence length="59" mass="5823">MCLTKISVLENFLSGAGKTQGALGVGAKSSGTLGTQSSGYGGATFEGSSGWTYSSLKGE</sequence>
<evidence type="ECO:0000313" key="1">
    <source>
        <dbReference type="EMBL" id="NHB92788.1"/>
    </source>
</evidence>
<dbReference type="EMBL" id="PUJW01000010">
    <property type="protein sequence ID" value="NHB92788.1"/>
    <property type="molecule type" value="Genomic_DNA"/>
</dbReference>
<protein>
    <submittedName>
        <fullName evidence="1">Uncharacterized protein</fullName>
    </submittedName>
</protein>
<comment type="caution">
    <text evidence="1">The sequence shown here is derived from an EMBL/GenBank/DDBJ whole genome shotgun (WGS) entry which is preliminary data.</text>
</comment>
<name>A0A7X5QE87_9GAMM</name>
<evidence type="ECO:0000313" key="2">
    <source>
        <dbReference type="Proteomes" id="UP000591844"/>
    </source>
</evidence>
<dbReference type="AlphaFoldDB" id="A0A7X5QE87"/>
<organism evidence="1 2">
    <name type="scientific">Photorhabdus cinerea</name>
    <dbReference type="NCBI Taxonomy" id="471575"/>
    <lineage>
        <taxon>Bacteria</taxon>
        <taxon>Pseudomonadati</taxon>
        <taxon>Pseudomonadota</taxon>
        <taxon>Gammaproteobacteria</taxon>
        <taxon>Enterobacterales</taxon>
        <taxon>Morganellaceae</taxon>
        <taxon>Photorhabdus</taxon>
    </lineage>
</organism>